<comment type="domain">
    <text evidence="5">Consists of three domains, a large central CORE domain and two small peripheral domains, NMPbind and LID, which undergo movements during catalysis. The LID domain closes over the site of phosphoryl transfer upon ATP binding. Assembling and dissambling the active center during each catalytic cycle provides an effective means to prevent ATP hydrolysis.</text>
</comment>
<feature type="binding site" evidence="5">
    <location>
        <position position="140"/>
    </location>
    <ligand>
        <name>AMP</name>
        <dbReference type="ChEBI" id="CHEBI:456215"/>
    </ligand>
</feature>
<dbReference type="EC" id="2.7.4.3" evidence="5 7"/>
<feature type="region of interest" description="NMP" evidence="5">
    <location>
        <begin position="30"/>
        <end position="59"/>
    </location>
</feature>
<keyword evidence="2 5" id="KW-0545">Nucleotide biosynthesis</keyword>
<feature type="binding site" evidence="5">
    <location>
        <position position="129"/>
    </location>
    <ligand>
        <name>AMP</name>
        <dbReference type="ChEBI" id="CHEBI:456215"/>
    </ligand>
</feature>
<dbReference type="SUPFAM" id="SSF52540">
    <property type="entry name" value="P-loop containing nucleoside triphosphate hydrolases"/>
    <property type="match status" value="1"/>
</dbReference>
<dbReference type="GO" id="GO:0044209">
    <property type="term" value="P:AMP salvage"/>
    <property type="evidence" value="ECO:0007669"/>
    <property type="project" value="UniProtKB-UniRule"/>
</dbReference>
<proteinExistence type="inferred from homology"/>
<keyword evidence="1 5" id="KW-0808">Transferase</keyword>
<keyword evidence="5 7" id="KW-0067">ATP-binding</keyword>
<evidence type="ECO:0000256" key="3">
    <source>
        <dbReference type="ARBA" id="ARBA00022741"/>
    </source>
</evidence>
<dbReference type="NCBIfam" id="NF011104">
    <property type="entry name" value="PRK14531.1"/>
    <property type="match status" value="1"/>
</dbReference>
<keyword evidence="3 5" id="KW-0547">Nucleotide-binding</keyword>
<feature type="binding site" evidence="5">
    <location>
        <position position="36"/>
    </location>
    <ligand>
        <name>AMP</name>
        <dbReference type="ChEBI" id="CHEBI:456215"/>
    </ligand>
</feature>
<dbReference type="PROSITE" id="PS00113">
    <property type="entry name" value="ADENYLATE_KINASE"/>
    <property type="match status" value="1"/>
</dbReference>
<dbReference type="NCBIfam" id="NF001381">
    <property type="entry name" value="PRK00279.1-3"/>
    <property type="match status" value="1"/>
</dbReference>
<feature type="binding site" evidence="5">
    <location>
        <position position="92"/>
    </location>
    <ligand>
        <name>AMP</name>
        <dbReference type="ChEBI" id="CHEBI:456215"/>
    </ligand>
</feature>
<dbReference type="PANTHER" id="PTHR23359">
    <property type="entry name" value="NUCLEOTIDE KINASE"/>
    <property type="match status" value="1"/>
</dbReference>
<evidence type="ECO:0000256" key="7">
    <source>
        <dbReference type="RuleBase" id="RU003331"/>
    </source>
</evidence>
<dbReference type="InterPro" id="IPR033690">
    <property type="entry name" value="Adenylat_kinase_CS"/>
</dbReference>
<feature type="binding site" evidence="5">
    <location>
        <position position="127"/>
    </location>
    <ligand>
        <name>ATP</name>
        <dbReference type="ChEBI" id="CHEBI:30616"/>
    </ligand>
</feature>
<feature type="binding site" evidence="5">
    <location>
        <begin position="85"/>
        <end position="88"/>
    </location>
    <ligand>
        <name>AMP</name>
        <dbReference type="ChEBI" id="CHEBI:456215"/>
    </ligand>
</feature>
<dbReference type="AlphaFoldDB" id="H5SBN7"/>
<comment type="similarity">
    <text evidence="5 6">Belongs to the adenylate kinase family.</text>
</comment>
<evidence type="ECO:0000256" key="4">
    <source>
        <dbReference type="ARBA" id="ARBA00022777"/>
    </source>
</evidence>
<protein>
    <recommendedName>
        <fullName evidence="5 7">Adenylate kinase</fullName>
        <shortName evidence="5">AK</shortName>
        <ecNumber evidence="5 7">2.7.4.3</ecNumber>
    </recommendedName>
    <alternativeName>
        <fullName evidence="5">ATP-AMP transphosphorylase</fullName>
    </alternativeName>
    <alternativeName>
        <fullName evidence="5">ATP:AMP phosphotransferase</fullName>
    </alternativeName>
    <alternativeName>
        <fullName evidence="5">Adenylate monophosphate kinase</fullName>
    </alternativeName>
</protein>
<accession>H5SBN7</accession>
<organism evidence="8">
    <name type="scientific">uncultured Bacteroidota bacterium</name>
    <dbReference type="NCBI Taxonomy" id="152509"/>
    <lineage>
        <taxon>Bacteria</taxon>
        <taxon>Pseudomonadati</taxon>
        <taxon>Bacteroidota</taxon>
        <taxon>environmental samples</taxon>
    </lineage>
</organism>
<dbReference type="GO" id="GO:0005737">
    <property type="term" value="C:cytoplasm"/>
    <property type="evidence" value="ECO:0007669"/>
    <property type="project" value="UniProtKB-SubCell"/>
</dbReference>
<reference evidence="8" key="1">
    <citation type="journal article" date="2005" name="Environ. Microbiol.">
        <title>Genetic and functional properties of uncultivated thermophilic crenarchaeotes from a subsurface gold mine as revealed by analysis of genome fragments.</title>
        <authorList>
            <person name="Nunoura T."/>
            <person name="Hirayama H."/>
            <person name="Takami H."/>
            <person name="Oida H."/>
            <person name="Nishi S."/>
            <person name="Shimamura S."/>
            <person name="Suzuki Y."/>
            <person name="Inagaki F."/>
            <person name="Takai K."/>
            <person name="Nealson K.H."/>
            <person name="Horikoshi K."/>
        </authorList>
    </citation>
    <scope>NUCLEOTIDE SEQUENCE</scope>
</reference>
<dbReference type="NCBIfam" id="NF011100">
    <property type="entry name" value="PRK14527.1"/>
    <property type="match status" value="1"/>
</dbReference>
<sequence length="188" mass="21145">MNVIIFGPPGAGKGTQAALLRERLGMEHFSTGEEFRRHITDGTALGQQIRAIVESGDLVPDAIVLDVVRDALQSERFRNGCIFDGFPRTLEQAYALDKLLADLGQAVDAVLTIDVPDDELVRRMLARGRSDDTESVIRERLRIYRERTEPVLEYYQRQGKLFRILGNAPIEQVHQEIRSVLSSLATKQ</sequence>
<dbReference type="EMBL" id="AP011661">
    <property type="protein sequence ID" value="BAL53573.1"/>
    <property type="molecule type" value="Genomic_DNA"/>
</dbReference>
<evidence type="ECO:0000313" key="8">
    <source>
        <dbReference type="EMBL" id="BAL53573.1"/>
    </source>
</evidence>
<feature type="binding site" evidence="5">
    <location>
        <position position="31"/>
    </location>
    <ligand>
        <name>AMP</name>
        <dbReference type="ChEBI" id="CHEBI:456215"/>
    </ligand>
</feature>
<dbReference type="HAMAP" id="MF_00235">
    <property type="entry name" value="Adenylate_kinase_Adk"/>
    <property type="match status" value="1"/>
</dbReference>
<evidence type="ECO:0000256" key="6">
    <source>
        <dbReference type="RuleBase" id="RU003330"/>
    </source>
</evidence>
<dbReference type="CDD" id="cd01428">
    <property type="entry name" value="ADK"/>
    <property type="match status" value="1"/>
</dbReference>
<comment type="subcellular location">
    <subcellularLocation>
        <location evidence="5 7">Cytoplasm</location>
    </subcellularLocation>
</comment>
<keyword evidence="4 5" id="KW-0418">Kinase</keyword>
<dbReference type="Gene3D" id="3.40.50.300">
    <property type="entry name" value="P-loop containing nucleotide triphosphate hydrolases"/>
    <property type="match status" value="1"/>
</dbReference>
<dbReference type="Pfam" id="PF00406">
    <property type="entry name" value="ADK"/>
    <property type="match status" value="1"/>
</dbReference>
<name>H5SBN7_9BACT</name>
<dbReference type="InterPro" id="IPR000850">
    <property type="entry name" value="Adenylat/UMP-CMP_kin"/>
</dbReference>
<gene>
    <name evidence="5" type="primary">adk</name>
    <name evidence="8" type="ORF">HGMM_F07E12C20</name>
</gene>
<dbReference type="GO" id="GO:0005524">
    <property type="term" value="F:ATP binding"/>
    <property type="evidence" value="ECO:0007669"/>
    <property type="project" value="UniProtKB-UniRule"/>
</dbReference>
<comment type="subunit">
    <text evidence="5 7">Monomer.</text>
</comment>
<dbReference type="UniPathway" id="UPA00588">
    <property type="reaction ID" value="UER00649"/>
</dbReference>
<dbReference type="InterPro" id="IPR027417">
    <property type="entry name" value="P-loop_NTPase"/>
</dbReference>
<evidence type="ECO:0000256" key="1">
    <source>
        <dbReference type="ARBA" id="ARBA00022679"/>
    </source>
</evidence>
<feature type="binding site" evidence="5">
    <location>
        <begin position="10"/>
        <end position="15"/>
    </location>
    <ligand>
        <name>ATP</name>
        <dbReference type="ChEBI" id="CHEBI:30616"/>
    </ligand>
</feature>
<dbReference type="NCBIfam" id="NF011105">
    <property type="entry name" value="PRK14532.1"/>
    <property type="match status" value="1"/>
</dbReference>
<comment type="function">
    <text evidence="5">Catalyzes the reversible transfer of the terminal phosphate group between ATP and AMP. Plays an important role in cellular energy homeostasis and in adenine nucleotide metabolism.</text>
</comment>
<feature type="binding site" evidence="5">
    <location>
        <position position="168"/>
    </location>
    <ligand>
        <name>ATP</name>
        <dbReference type="ChEBI" id="CHEBI:30616"/>
    </ligand>
</feature>
<comment type="pathway">
    <text evidence="5">Purine metabolism; AMP biosynthesis via salvage pathway; AMP from ADP: step 1/1.</text>
</comment>
<keyword evidence="5" id="KW-0963">Cytoplasm</keyword>
<evidence type="ECO:0000256" key="2">
    <source>
        <dbReference type="ARBA" id="ARBA00022727"/>
    </source>
</evidence>
<dbReference type="PRINTS" id="PR00094">
    <property type="entry name" value="ADENYLTKNASE"/>
</dbReference>
<dbReference type="GO" id="GO:0004017">
    <property type="term" value="F:AMP kinase activity"/>
    <property type="evidence" value="ECO:0007669"/>
    <property type="project" value="UniProtKB-UniRule"/>
</dbReference>
<comment type="catalytic activity">
    <reaction evidence="5 7">
        <text>AMP + ATP = 2 ADP</text>
        <dbReference type="Rhea" id="RHEA:12973"/>
        <dbReference type="ChEBI" id="CHEBI:30616"/>
        <dbReference type="ChEBI" id="CHEBI:456215"/>
        <dbReference type="ChEBI" id="CHEBI:456216"/>
        <dbReference type="EC" id="2.7.4.3"/>
    </reaction>
</comment>
<evidence type="ECO:0000256" key="5">
    <source>
        <dbReference type="HAMAP-Rule" id="MF_00235"/>
    </source>
</evidence>
<feature type="binding site" evidence="5">
    <location>
        <begin position="57"/>
        <end position="59"/>
    </location>
    <ligand>
        <name>AMP</name>
        <dbReference type="ChEBI" id="CHEBI:456215"/>
    </ligand>
</feature>
<comment type="caution">
    <text evidence="5">Lacks conserved residue(s) required for the propagation of feature annotation.</text>
</comment>
<reference evidence="8" key="2">
    <citation type="journal article" date="2012" name="PLoS ONE">
        <title>A Deeply Branching Thermophilic Bacterium with an Ancient Acetyl-CoA Pathway Dominates a Subsurface Ecosystem.</title>
        <authorList>
            <person name="Takami H."/>
            <person name="Noguchi H."/>
            <person name="Takaki Y."/>
            <person name="Uchiyama I."/>
            <person name="Toyoda A."/>
            <person name="Nishi S."/>
            <person name="Chee G.-J."/>
            <person name="Arai W."/>
            <person name="Nunoura T."/>
            <person name="Itoh T."/>
            <person name="Hattori M."/>
            <person name="Takai K."/>
        </authorList>
    </citation>
    <scope>NUCLEOTIDE SEQUENCE</scope>
</reference>